<reference evidence="2 3" key="1">
    <citation type="submission" date="2016-10" db="EMBL/GenBank/DDBJ databases">
        <authorList>
            <person name="de Groot N.N."/>
        </authorList>
    </citation>
    <scope>NUCLEOTIDE SEQUENCE [LARGE SCALE GENOMIC DNA]</scope>
    <source>
        <strain evidence="2 3">DSM 23399</strain>
    </source>
</reference>
<dbReference type="EMBL" id="FOKK01000020">
    <property type="protein sequence ID" value="SFB55710.1"/>
    <property type="molecule type" value="Genomic_DNA"/>
</dbReference>
<dbReference type="Gene3D" id="3.30.420.40">
    <property type="match status" value="2"/>
</dbReference>
<accession>A0A1I1C4K2</accession>
<dbReference type="InterPro" id="IPR000905">
    <property type="entry name" value="Gcp-like_dom"/>
</dbReference>
<sequence length="229" mass="25017">MAVILSLETSTTICSISLHQNGVLIGEKSLDVPGAHSEKLMGMIESLLDECQFTIKQVNAVAVSEGPGSYTGLRIGVSVAKGLAFAGDIPLIAISTLKALSYGAKSQVEDFGLIVAMLDARRMEVYREVFDEDLVSVRKLDSEIIDEESFSDLLEKGKVYYVGDAVEKVSKVIHHENAIFLDVAISAEYVGALAFEKFQKGEFADLAYFVPNYLKEFKALQSKKNPLLI</sequence>
<dbReference type="Proteomes" id="UP000198790">
    <property type="component" value="Unassembled WGS sequence"/>
</dbReference>
<dbReference type="SUPFAM" id="SSF53067">
    <property type="entry name" value="Actin-like ATPase domain"/>
    <property type="match status" value="2"/>
</dbReference>
<dbReference type="NCBIfam" id="TIGR03725">
    <property type="entry name" value="T6A_YeaZ"/>
    <property type="match status" value="1"/>
</dbReference>
<dbReference type="PANTHER" id="PTHR11735:SF11">
    <property type="entry name" value="TRNA THREONYLCARBAMOYLADENOSINE BIOSYNTHESIS PROTEIN TSAB"/>
    <property type="match status" value="1"/>
</dbReference>
<feature type="domain" description="Gcp-like" evidence="1">
    <location>
        <begin position="35"/>
        <end position="216"/>
    </location>
</feature>
<dbReference type="Pfam" id="PF00814">
    <property type="entry name" value="TsaD"/>
    <property type="match status" value="1"/>
</dbReference>
<gene>
    <name evidence="2" type="ORF">SAMN04489723_1202</name>
</gene>
<dbReference type="InterPro" id="IPR022496">
    <property type="entry name" value="T6A_TsaB"/>
</dbReference>
<protein>
    <submittedName>
        <fullName evidence="2">tRNA threonylcarbamoyladenosine biosynthesis protein TsaB</fullName>
    </submittedName>
</protein>
<dbReference type="AlphaFoldDB" id="A0A1I1C4K2"/>
<dbReference type="OrthoDB" id="9784166at2"/>
<dbReference type="STRING" id="237018.SAMN04489723_1202"/>
<evidence type="ECO:0000259" key="1">
    <source>
        <dbReference type="Pfam" id="PF00814"/>
    </source>
</evidence>
<keyword evidence="3" id="KW-1185">Reference proteome</keyword>
<dbReference type="CDD" id="cd24032">
    <property type="entry name" value="ASKHA_NBD_TsaB"/>
    <property type="match status" value="1"/>
</dbReference>
<dbReference type="RefSeq" id="WP_092900452.1">
    <property type="nucleotide sequence ID" value="NZ_CAXBKE010000021.1"/>
</dbReference>
<evidence type="ECO:0000313" key="2">
    <source>
        <dbReference type="EMBL" id="SFB55710.1"/>
    </source>
</evidence>
<dbReference type="GO" id="GO:0005829">
    <property type="term" value="C:cytosol"/>
    <property type="evidence" value="ECO:0007669"/>
    <property type="project" value="TreeGrafter"/>
</dbReference>
<proteinExistence type="predicted"/>
<dbReference type="InterPro" id="IPR043129">
    <property type="entry name" value="ATPase_NBD"/>
</dbReference>
<evidence type="ECO:0000313" key="3">
    <source>
        <dbReference type="Proteomes" id="UP000198790"/>
    </source>
</evidence>
<dbReference type="PANTHER" id="PTHR11735">
    <property type="entry name" value="TRNA N6-ADENOSINE THREONYLCARBAMOYLTRANSFERASE"/>
    <property type="match status" value="1"/>
</dbReference>
<organism evidence="2 3">
    <name type="scientific">Algoriphagus aquimarinus</name>
    <dbReference type="NCBI Taxonomy" id="237018"/>
    <lineage>
        <taxon>Bacteria</taxon>
        <taxon>Pseudomonadati</taxon>
        <taxon>Bacteroidota</taxon>
        <taxon>Cytophagia</taxon>
        <taxon>Cytophagales</taxon>
        <taxon>Cyclobacteriaceae</taxon>
        <taxon>Algoriphagus</taxon>
    </lineage>
</organism>
<dbReference type="GO" id="GO:0002949">
    <property type="term" value="P:tRNA threonylcarbamoyladenosine modification"/>
    <property type="evidence" value="ECO:0007669"/>
    <property type="project" value="InterPro"/>
</dbReference>
<name>A0A1I1C4K2_9BACT</name>